<proteinExistence type="predicted"/>
<evidence type="ECO:0000313" key="1">
    <source>
        <dbReference type="EMBL" id="CRZ02307.1"/>
    </source>
</evidence>
<accession>A0A0H5QL28</accession>
<dbReference type="EMBL" id="HACM01001865">
    <property type="protein sequence ID" value="CRZ02307.1"/>
    <property type="molecule type" value="Transcribed_RNA"/>
</dbReference>
<feature type="non-terminal residue" evidence="1">
    <location>
        <position position="1"/>
    </location>
</feature>
<reference evidence="1" key="1">
    <citation type="submission" date="2015-04" db="EMBL/GenBank/DDBJ databases">
        <title>The genome sequence of the plant pathogenic Rhizarian Plasmodiophora brassicae reveals insights in its biotrophic life cycle and the origin of chitin synthesis.</title>
        <authorList>
            <person name="Schwelm A."/>
            <person name="Fogelqvist J."/>
            <person name="Knaust A."/>
            <person name="Julke S."/>
            <person name="Lilja T."/>
            <person name="Dhandapani V."/>
            <person name="Bonilla-Rosso G."/>
            <person name="Karlsson M."/>
            <person name="Shevchenko A."/>
            <person name="Choi S.R."/>
            <person name="Kim H.G."/>
            <person name="Park J.Y."/>
            <person name="Lim Y.P."/>
            <person name="Ludwig-Muller J."/>
            <person name="Dixelius C."/>
        </authorList>
    </citation>
    <scope>NUCLEOTIDE SEQUENCE</scope>
    <source>
        <tissue evidence="1">Potato root galls</tissue>
    </source>
</reference>
<protein>
    <submittedName>
        <fullName evidence="1">Uncharacterized protein</fullName>
    </submittedName>
</protein>
<name>A0A0H5QL28_9EUKA</name>
<organism evidence="1">
    <name type="scientific">Spongospora subterranea</name>
    <dbReference type="NCBI Taxonomy" id="70186"/>
    <lineage>
        <taxon>Eukaryota</taxon>
        <taxon>Sar</taxon>
        <taxon>Rhizaria</taxon>
        <taxon>Endomyxa</taxon>
        <taxon>Phytomyxea</taxon>
        <taxon>Plasmodiophorida</taxon>
        <taxon>Plasmodiophoridae</taxon>
        <taxon>Spongospora</taxon>
    </lineage>
</organism>
<dbReference type="AlphaFoldDB" id="A0A0H5QL28"/>
<sequence>PDACLSAPTPLDRRQPSKNISVRSPFIYASSNDRTGALVGKCFWPRLTGSDYDPYEQISAVLQEVKFRRQYGSNDQAGSSSVRGCCFERNERMFSGDAYTGNNL</sequence>